<comment type="caution">
    <text evidence="3">The sequence shown here is derived from an EMBL/GenBank/DDBJ whole genome shotgun (WGS) entry which is preliminary data.</text>
</comment>
<reference evidence="3" key="1">
    <citation type="submission" date="2021-01" db="EMBL/GenBank/DDBJ databases">
        <authorList>
            <consortium name="Genoscope - CEA"/>
            <person name="William W."/>
        </authorList>
    </citation>
    <scope>NUCLEOTIDE SEQUENCE</scope>
</reference>
<evidence type="ECO:0008006" key="5">
    <source>
        <dbReference type="Google" id="ProtNLM"/>
    </source>
</evidence>
<keyword evidence="4" id="KW-1185">Reference proteome</keyword>
<dbReference type="PROSITE" id="PS50195">
    <property type="entry name" value="PX"/>
    <property type="match status" value="1"/>
</dbReference>
<dbReference type="Proteomes" id="UP000692954">
    <property type="component" value="Unassembled WGS sequence"/>
</dbReference>
<evidence type="ECO:0000259" key="1">
    <source>
        <dbReference type="PROSITE" id="PS50011"/>
    </source>
</evidence>
<dbReference type="InterPro" id="IPR027916">
    <property type="entry name" value="Kinase-like_dom_ROP"/>
</dbReference>
<dbReference type="OrthoDB" id="299975at2759"/>
<dbReference type="AlphaFoldDB" id="A0A8S1KTE5"/>
<dbReference type="GO" id="GO:0035091">
    <property type="term" value="F:phosphatidylinositol binding"/>
    <property type="evidence" value="ECO:0007669"/>
    <property type="project" value="InterPro"/>
</dbReference>
<feature type="domain" description="Protein kinase" evidence="1">
    <location>
        <begin position="136"/>
        <end position="423"/>
    </location>
</feature>
<name>A0A8S1KTE5_9CILI</name>
<dbReference type="Pfam" id="PF14531">
    <property type="entry name" value="Kinase-like"/>
    <property type="match status" value="1"/>
</dbReference>
<gene>
    <name evidence="3" type="ORF">PSON_ATCC_30995.1.T0120238</name>
</gene>
<dbReference type="EMBL" id="CAJJDN010000012">
    <property type="protein sequence ID" value="CAD8058508.1"/>
    <property type="molecule type" value="Genomic_DNA"/>
</dbReference>
<sequence length="456" mass="54500">MQYQLQIIDIQSYENKYYYNVRITNNYYTCYRDVRVRFQELYQFSRNLINDNYQVQHQLPQFPEKSIFSSWFQSNESREDLQEHLKTIQTYLSQIHKIIIYKYDAINQFVCNTFEPERLKQLTFGKLTKEELYNNYIKSALIKKSLFNKVFRVSAHKIAFTVHQYLIPQSDFAKFEYEHFKRSQLLITDFTYIVKCFQIGHILKNKPFFNKKIKKTIYNKLNQTDDLQYDTIYTVEEWVEQPMKEIIQLRAQTHNLFQLEVIVEAIIALVTVAQYLQFLQIFQKQFSVSYLFYDKKKGFKIGGLSPVLAFKKKYFVQYDKNFNDYKALQAPESIRKINQYGFINNLNLAIRTDIWQIGIIILSMASLTLPADMISERAIEDKLQFVSFQYGEMLGTLIRNMLSRNPIEGCSLIEVANAAQNLLPMQLEFLKFEEKIERIQVQMLIQIDYFTFIIIT</sequence>
<feature type="domain" description="PX" evidence="2">
    <location>
        <begin position="1"/>
        <end position="117"/>
    </location>
</feature>
<evidence type="ECO:0000313" key="3">
    <source>
        <dbReference type="EMBL" id="CAD8058508.1"/>
    </source>
</evidence>
<dbReference type="InterPro" id="IPR000719">
    <property type="entry name" value="Prot_kinase_dom"/>
</dbReference>
<accession>A0A8S1KTE5</accession>
<dbReference type="GO" id="GO:0005524">
    <property type="term" value="F:ATP binding"/>
    <property type="evidence" value="ECO:0007669"/>
    <property type="project" value="InterPro"/>
</dbReference>
<protein>
    <recommendedName>
        <fullName evidence="5">PX domain-containing protein</fullName>
    </recommendedName>
</protein>
<evidence type="ECO:0000313" key="4">
    <source>
        <dbReference type="Proteomes" id="UP000692954"/>
    </source>
</evidence>
<dbReference type="PROSITE" id="PS50011">
    <property type="entry name" value="PROTEIN_KINASE_DOM"/>
    <property type="match status" value="1"/>
</dbReference>
<evidence type="ECO:0000259" key="2">
    <source>
        <dbReference type="PROSITE" id="PS50195"/>
    </source>
</evidence>
<dbReference type="InterPro" id="IPR001683">
    <property type="entry name" value="PX_dom"/>
</dbReference>
<proteinExistence type="predicted"/>
<dbReference type="GO" id="GO:0004672">
    <property type="term" value="F:protein kinase activity"/>
    <property type="evidence" value="ECO:0007669"/>
    <property type="project" value="InterPro"/>
</dbReference>
<organism evidence="3 4">
    <name type="scientific">Paramecium sonneborni</name>
    <dbReference type="NCBI Taxonomy" id="65129"/>
    <lineage>
        <taxon>Eukaryota</taxon>
        <taxon>Sar</taxon>
        <taxon>Alveolata</taxon>
        <taxon>Ciliophora</taxon>
        <taxon>Intramacronucleata</taxon>
        <taxon>Oligohymenophorea</taxon>
        <taxon>Peniculida</taxon>
        <taxon>Parameciidae</taxon>
        <taxon>Paramecium</taxon>
    </lineage>
</organism>